<evidence type="ECO:0000313" key="3">
    <source>
        <dbReference type="Proteomes" id="UP000077248"/>
    </source>
</evidence>
<keyword evidence="1" id="KW-0812">Transmembrane</keyword>
<protein>
    <submittedName>
        <fullName evidence="2">Uncharacterized protein</fullName>
    </submittedName>
</protein>
<name>A0A177DDE2_ALTAL</name>
<dbReference type="AlphaFoldDB" id="A0A177DDE2"/>
<keyword evidence="3" id="KW-1185">Reference proteome</keyword>
<dbReference type="EMBL" id="KV441487">
    <property type="protein sequence ID" value="OAG17251.1"/>
    <property type="molecule type" value="Genomic_DNA"/>
</dbReference>
<evidence type="ECO:0000256" key="1">
    <source>
        <dbReference type="SAM" id="Phobius"/>
    </source>
</evidence>
<sequence>MCLVYRLLLRTTAHHRTDNLPLAPPVNSHRRVAPPLRIRSCRRQGTPVARHSRNKQLHLLHVIHFSLKNYKILQRYRVPGCAIITSCPSPEISTQTNMSRKPHAGPKKLRLVPRKLSARLHRHEACLVSPPIIALISVIVVVSAPSVIAPSVITLISVVSPAITSALAVIRVVVPIPVSLLFLLPFPVVPMVRRFFCTNAAYNGSGNRCNGIVLFSFSCSVAGKAAYQSTADRRQQPALHVG</sequence>
<feature type="transmembrane region" description="Helical" evidence="1">
    <location>
        <begin position="162"/>
        <end position="184"/>
    </location>
</feature>
<accession>A0A177DDE2</accession>
<dbReference type="KEGG" id="aalt:CC77DRAFT_284005"/>
<evidence type="ECO:0000313" key="2">
    <source>
        <dbReference type="EMBL" id="OAG17251.1"/>
    </source>
</evidence>
<gene>
    <name evidence="2" type="ORF">CC77DRAFT_284005</name>
</gene>
<feature type="transmembrane region" description="Helical" evidence="1">
    <location>
        <begin position="132"/>
        <end position="156"/>
    </location>
</feature>
<keyword evidence="1" id="KW-0472">Membrane</keyword>
<organism evidence="2 3">
    <name type="scientific">Alternaria alternata</name>
    <name type="common">Alternaria rot fungus</name>
    <name type="synonym">Torula alternata</name>
    <dbReference type="NCBI Taxonomy" id="5599"/>
    <lineage>
        <taxon>Eukaryota</taxon>
        <taxon>Fungi</taxon>
        <taxon>Dikarya</taxon>
        <taxon>Ascomycota</taxon>
        <taxon>Pezizomycotina</taxon>
        <taxon>Dothideomycetes</taxon>
        <taxon>Pleosporomycetidae</taxon>
        <taxon>Pleosporales</taxon>
        <taxon>Pleosporineae</taxon>
        <taxon>Pleosporaceae</taxon>
        <taxon>Alternaria</taxon>
        <taxon>Alternaria sect. Alternaria</taxon>
        <taxon>Alternaria alternata complex</taxon>
    </lineage>
</organism>
<reference evidence="2 3" key="1">
    <citation type="submission" date="2016-05" db="EMBL/GenBank/DDBJ databases">
        <title>Comparative analysis of secretome profiles of manganese(II)-oxidizing ascomycete fungi.</title>
        <authorList>
            <consortium name="DOE Joint Genome Institute"/>
            <person name="Zeiner C.A."/>
            <person name="Purvine S.O."/>
            <person name="Zink E.M."/>
            <person name="Wu S."/>
            <person name="Pasa-Tolic L."/>
            <person name="Chaput D.L."/>
            <person name="Haridas S."/>
            <person name="Grigoriev I.V."/>
            <person name="Santelli C.M."/>
            <person name="Hansel C.M."/>
        </authorList>
    </citation>
    <scope>NUCLEOTIDE SEQUENCE [LARGE SCALE GENOMIC DNA]</scope>
    <source>
        <strain evidence="2 3">SRC1lrK2f</strain>
    </source>
</reference>
<dbReference type="Proteomes" id="UP000077248">
    <property type="component" value="Unassembled WGS sequence"/>
</dbReference>
<dbReference type="RefSeq" id="XP_018382672.1">
    <property type="nucleotide sequence ID" value="XM_018531028.1"/>
</dbReference>
<keyword evidence="1" id="KW-1133">Transmembrane helix</keyword>
<proteinExistence type="predicted"/>
<dbReference type="GeneID" id="29116622"/>
<dbReference type="VEuPathDB" id="FungiDB:CC77DRAFT_284005"/>